<reference evidence="8 9" key="1">
    <citation type="submission" date="2019-01" db="EMBL/GenBank/DDBJ databases">
        <title>Ktedonosporobacter rubrisoli SCAWS-G2.</title>
        <authorList>
            <person name="Huang Y."/>
            <person name="Yan B."/>
        </authorList>
    </citation>
    <scope>NUCLEOTIDE SEQUENCE [LARGE SCALE GENOMIC DNA]</scope>
    <source>
        <strain evidence="8 9">SCAWS-G2</strain>
    </source>
</reference>
<keyword evidence="3 7" id="KW-0479">Metal-binding</keyword>
<dbReference type="Gene3D" id="1.10.630.10">
    <property type="entry name" value="Cytochrome P450"/>
    <property type="match status" value="1"/>
</dbReference>
<dbReference type="KEGG" id="kbs:EPA93_03050"/>
<dbReference type="CDD" id="cd20625">
    <property type="entry name" value="CYP164-like"/>
    <property type="match status" value="1"/>
</dbReference>
<dbReference type="PANTHER" id="PTHR46696">
    <property type="entry name" value="P450, PUTATIVE (EUROFUNG)-RELATED"/>
    <property type="match status" value="1"/>
</dbReference>
<dbReference type="PROSITE" id="PS00086">
    <property type="entry name" value="CYTOCHROME_P450"/>
    <property type="match status" value="1"/>
</dbReference>
<evidence type="ECO:0000256" key="1">
    <source>
        <dbReference type="ARBA" id="ARBA00010617"/>
    </source>
</evidence>
<dbReference type="InterPro" id="IPR001128">
    <property type="entry name" value="Cyt_P450"/>
</dbReference>
<gene>
    <name evidence="8" type="ORF">EPA93_03050</name>
</gene>
<dbReference type="GO" id="GO:0004497">
    <property type="term" value="F:monooxygenase activity"/>
    <property type="evidence" value="ECO:0007669"/>
    <property type="project" value="UniProtKB-KW"/>
</dbReference>
<accession>A0A4P6JIW1</accession>
<evidence type="ECO:0000313" key="9">
    <source>
        <dbReference type="Proteomes" id="UP000290365"/>
    </source>
</evidence>
<dbReference type="EMBL" id="CP035758">
    <property type="protein sequence ID" value="QBD75024.1"/>
    <property type="molecule type" value="Genomic_DNA"/>
</dbReference>
<dbReference type="GO" id="GO:0020037">
    <property type="term" value="F:heme binding"/>
    <property type="evidence" value="ECO:0007669"/>
    <property type="project" value="InterPro"/>
</dbReference>
<evidence type="ECO:0000256" key="2">
    <source>
        <dbReference type="ARBA" id="ARBA00022617"/>
    </source>
</evidence>
<comment type="similarity">
    <text evidence="1 7">Belongs to the cytochrome P450 family.</text>
</comment>
<dbReference type="Proteomes" id="UP000290365">
    <property type="component" value="Chromosome"/>
</dbReference>
<dbReference type="InterPro" id="IPR036396">
    <property type="entry name" value="Cyt_P450_sf"/>
</dbReference>
<dbReference type="GO" id="GO:0005506">
    <property type="term" value="F:iron ion binding"/>
    <property type="evidence" value="ECO:0007669"/>
    <property type="project" value="InterPro"/>
</dbReference>
<keyword evidence="6 7" id="KW-0503">Monooxygenase</keyword>
<sequence>MSMDKATSLSMKNALQPPYLSNPYPLYRQLRESDPVHWDQEANAWVLTRYADVMEALRDPRLSAGRMSAENYNLPEPLREKGEEITSIIARQILFLNPPDHTRLRGLVSKAFTPRRIEAMRAQIQEIVDQLLDEVQGKGRMEVLSDFAFPLPSIVIAQMLGVPPEDREQFAQGTVAFGELIDGAIKTPQDMQQIFFKVADFLDYFRQLIALRRGHPQDDLIQALLVAEEQGETLSEEEIISNCLLLLAAGHGTTIDAIGNGLAALHQYPDQLQDLQKHPALITAAVQELLRYDGPVQRTARIAQEDLEIGGKRIQAGDEVITCLGAANHDPEQFPNPDCLDLRRNEHKMLSFGQGIHFCLGSPLARLELEIAFNTLLARFPEMRIETPELKWEGSLTFRGLQELPVSFTRS</sequence>
<dbReference type="AlphaFoldDB" id="A0A4P6JIW1"/>
<proteinExistence type="inferred from homology"/>
<dbReference type="RefSeq" id="WP_129885623.1">
    <property type="nucleotide sequence ID" value="NZ_CP035758.1"/>
</dbReference>
<keyword evidence="4 7" id="KW-0560">Oxidoreductase</keyword>
<dbReference type="InterPro" id="IPR017972">
    <property type="entry name" value="Cyt_P450_CS"/>
</dbReference>
<dbReference type="InterPro" id="IPR002397">
    <property type="entry name" value="Cyt_P450_B"/>
</dbReference>
<dbReference type="OrthoDB" id="9801155at2"/>
<evidence type="ECO:0000256" key="6">
    <source>
        <dbReference type="ARBA" id="ARBA00023033"/>
    </source>
</evidence>
<dbReference type="Pfam" id="PF00067">
    <property type="entry name" value="p450"/>
    <property type="match status" value="1"/>
</dbReference>
<dbReference type="GO" id="GO:0016705">
    <property type="term" value="F:oxidoreductase activity, acting on paired donors, with incorporation or reduction of molecular oxygen"/>
    <property type="evidence" value="ECO:0007669"/>
    <property type="project" value="InterPro"/>
</dbReference>
<keyword evidence="2 7" id="KW-0349">Heme</keyword>
<keyword evidence="9" id="KW-1185">Reference proteome</keyword>
<dbReference type="PANTHER" id="PTHR46696:SF1">
    <property type="entry name" value="CYTOCHROME P450 YJIB-RELATED"/>
    <property type="match status" value="1"/>
</dbReference>
<protein>
    <submittedName>
        <fullName evidence="8">Cytochrome P450</fullName>
    </submittedName>
</protein>
<dbReference type="FunFam" id="1.10.630.10:FF:000018">
    <property type="entry name" value="Cytochrome P450 monooxygenase"/>
    <property type="match status" value="1"/>
</dbReference>
<name>A0A4P6JIW1_KTERU</name>
<evidence type="ECO:0000256" key="3">
    <source>
        <dbReference type="ARBA" id="ARBA00022723"/>
    </source>
</evidence>
<dbReference type="PRINTS" id="PR00359">
    <property type="entry name" value="BP450"/>
</dbReference>
<evidence type="ECO:0000256" key="7">
    <source>
        <dbReference type="RuleBase" id="RU000461"/>
    </source>
</evidence>
<evidence type="ECO:0000313" key="8">
    <source>
        <dbReference type="EMBL" id="QBD75024.1"/>
    </source>
</evidence>
<evidence type="ECO:0000256" key="5">
    <source>
        <dbReference type="ARBA" id="ARBA00023004"/>
    </source>
</evidence>
<dbReference type="SUPFAM" id="SSF48264">
    <property type="entry name" value="Cytochrome P450"/>
    <property type="match status" value="1"/>
</dbReference>
<evidence type="ECO:0000256" key="4">
    <source>
        <dbReference type="ARBA" id="ARBA00023002"/>
    </source>
</evidence>
<keyword evidence="5 7" id="KW-0408">Iron</keyword>
<organism evidence="8 9">
    <name type="scientific">Ktedonosporobacter rubrisoli</name>
    <dbReference type="NCBI Taxonomy" id="2509675"/>
    <lineage>
        <taxon>Bacteria</taxon>
        <taxon>Bacillati</taxon>
        <taxon>Chloroflexota</taxon>
        <taxon>Ktedonobacteria</taxon>
        <taxon>Ktedonobacterales</taxon>
        <taxon>Ktedonosporobacteraceae</taxon>
        <taxon>Ktedonosporobacter</taxon>
    </lineage>
</organism>